<sequence>MKWSFIIQQKMKAALLLSGLMVFILASSLLSSYTMGRVDQSFSSMYADRLIPAIDMIYLTENLYRKRLLVEGYLLRDRQASFGAVAAELAGHNQKIDSLIDAFGKTYLVQAELKSLNQFQHRINEYAGLEKTILTLHEAGRRQEAIQLFERQGSTLFQQTIIRLNELTQIQSTVGEELFRNSHSSVLQSEFFSRLQLLTVLIIGVMVLALIKGAQLIGKKDSQPFHLN</sequence>
<evidence type="ECO:0000313" key="3">
    <source>
        <dbReference type="EMBL" id="TDB65933.1"/>
    </source>
</evidence>
<keyword evidence="1" id="KW-0472">Membrane</keyword>
<evidence type="ECO:0000259" key="2">
    <source>
        <dbReference type="Pfam" id="PF12729"/>
    </source>
</evidence>
<dbReference type="InterPro" id="IPR024478">
    <property type="entry name" value="HlyB_4HB_MCP"/>
</dbReference>
<keyword evidence="4" id="KW-1185">Reference proteome</keyword>
<protein>
    <recommendedName>
        <fullName evidence="2">Chemotaxis methyl-accepting receptor HlyB-like 4HB MCP domain-containing protein</fullName>
    </recommendedName>
</protein>
<reference evidence="3 4" key="1">
    <citation type="submission" date="2019-02" db="EMBL/GenBank/DDBJ databases">
        <title>Arundinibacter roseus gen. nov., sp. nov., a new member of the family Cytophagaceae.</title>
        <authorList>
            <person name="Szuroczki S."/>
            <person name="Khayer B."/>
            <person name="Sproer C."/>
            <person name="Toumi M."/>
            <person name="Szabo A."/>
            <person name="Felfoldi T."/>
            <person name="Schumann P."/>
            <person name="Toth E."/>
        </authorList>
    </citation>
    <scope>NUCLEOTIDE SEQUENCE [LARGE SCALE GENOMIC DNA]</scope>
    <source>
        <strain evidence="3 4">DMA-k-7a</strain>
    </source>
</reference>
<dbReference type="Proteomes" id="UP000295706">
    <property type="component" value="Unassembled WGS sequence"/>
</dbReference>
<dbReference type="Pfam" id="PF12729">
    <property type="entry name" value="4HB_MCP_1"/>
    <property type="match status" value="1"/>
</dbReference>
<keyword evidence="1" id="KW-1133">Transmembrane helix</keyword>
<dbReference type="AlphaFoldDB" id="A0A4R4KE10"/>
<feature type="domain" description="Chemotaxis methyl-accepting receptor HlyB-like 4HB MCP" evidence="2">
    <location>
        <begin position="7"/>
        <end position="184"/>
    </location>
</feature>
<gene>
    <name evidence="3" type="ORF">EZE20_09205</name>
</gene>
<feature type="transmembrane region" description="Helical" evidence="1">
    <location>
        <begin position="191"/>
        <end position="211"/>
    </location>
</feature>
<organism evidence="3 4">
    <name type="scientific">Arundinibacter roseus</name>
    <dbReference type="NCBI Taxonomy" id="2070510"/>
    <lineage>
        <taxon>Bacteria</taxon>
        <taxon>Pseudomonadati</taxon>
        <taxon>Bacteroidota</taxon>
        <taxon>Cytophagia</taxon>
        <taxon>Cytophagales</taxon>
        <taxon>Spirosomataceae</taxon>
        <taxon>Arundinibacter</taxon>
    </lineage>
</organism>
<proteinExistence type="predicted"/>
<accession>A0A4R4KE10</accession>
<name>A0A4R4KE10_9BACT</name>
<comment type="caution">
    <text evidence="3">The sequence shown here is derived from an EMBL/GenBank/DDBJ whole genome shotgun (WGS) entry which is preliminary data.</text>
</comment>
<keyword evidence="1" id="KW-0812">Transmembrane</keyword>
<dbReference type="EMBL" id="SMJU01000005">
    <property type="protein sequence ID" value="TDB65933.1"/>
    <property type="molecule type" value="Genomic_DNA"/>
</dbReference>
<evidence type="ECO:0000256" key="1">
    <source>
        <dbReference type="SAM" id="Phobius"/>
    </source>
</evidence>
<evidence type="ECO:0000313" key="4">
    <source>
        <dbReference type="Proteomes" id="UP000295706"/>
    </source>
</evidence>
<dbReference type="RefSeq" id="WP_132116797.1">
    <property type="nucleotide sequence ID" value="NZ_SMJU01000005.1"/>
</dbReference>
<dbReference type="OrthoDB" id="1438991at2"/>